<feature type="binding site" evidence="16">
    <location>
        <position position="405"/>
    </location>
    <ligand>
        <name>ATP</name>
        <dbReference type="ChEBI" id="CHEBI:30616"/>
    </ligand>
</feature>
<evidence type="ECO:0000256" key="9">
    <source>
        <dbReference type="ARBA" id="ARBA00022989"/>
    </source>
</evidence>
<feature type="transmembrane region" description="Helical" evidence="18">
    <location>
        <begin position="956"/>
        <end position="980"/>
    </location>
</feature>
<dbReference type="SFLD" id="SFLDG00002">
    <property type="entry name" value="C1.7:_P-type_atpase_like"/>
    <property type="match status" value="1"/>
</dbReference>
<evidence type="ECO:0000313" key="22">
    <source>
        <dbReference type="Proteomes" id="UP000030762"/>
    </source>
</evidence>
<comment type="catalytic activity">
    <reaction evidence="13 18">
        <text>ATP + H2O + phospholipidSide 1 = ADP + phosphate + phospholipidSide 2.</text>
        <dbReference type="EC" id="7.6.2.1"/>
    </reaction>
</comment>
<organism evidence="21 22">
    <name type="scientific">Saprolegnia diclina (strain VS20)</name>
    <dbReference type="NCBI Taxonomy" id="1156394"/>
    <lineage>
        <taxon>Eukaryota</taxon>
        <taxon>Sar</taxon>
        <taxon>Stramenopiles</taxon>
        <taxon>Oomycota</taxon>
        <taxon>Saprolegniomycetes</taxon>
        <taxon>Saprolegniales</taxon>
        <taxon>Saprolegniaceae</taxon>
        <taxon>Saprolegnia</taxon>
    </lineage>
</organism>
<feature type="binding site" evidence="16">
    <location>
        <position position="791"/>
    </location>
    <ligand>
        <name>ATP</name>
        <dbReference type="ChEBI" id="CHEBI:30616"/>
    </ligand>
</feature>
<keyword evidence="22" id="KW-1185">Reference proteome</keyword>
<feature type="transmembrane region" description="Helical" evidence="18">
    <location>
        <begin position="61"/>
        <end position="78"/>
    </location>
</feature>
<evidence type="ECO:0000256" key="15">
    <source>
        <dbReference type="PIRSR" id="PIRSR606539-1"/>
    </source>
</evidence>
<evidence type="ECO:0000256" key="1">
    <source>
        <dbReference type="ARBA" id="ARBA00004141"/>
    </source>
</evidence>
<dbReference type="OrthoDB" id="377733at2759"/>
<evidence type="ECO:0000256" key="4">
    <source>
        <dbReference type="ARBA" id="ARBA00022723"/>
    </source>
</evidence>
<dbReference type="PANTHER" id="PTHR24092">
    <property type="entry name" value="PROBABLE PHOSPHOLIPID-TRANSPORTING ATPASE"/>
    <property type="match status" value="1"/>
</dbReference>
<comment type="catalytic activity">
    <reaction evidence="14">
        <text>Na(+)(in) + ATP + H2O = Na(+)(out) + ADP + phosphate + H(+)</text>
        <dbReference type="Rhea" id="RHEA:14633"/>
        <dbReference type="ChEBI" id="CHEBI:15377"/>
        <dbReference type="ChEBI" id="CHEBI:15378"/>
        <dbReference type="ChEBI" id="CHEBI:29101"/>
        <dbReference type="ChEBI" id="CHEBI:30616"/>
        <dbReference type="ChEBI" id="CHEBI:43474"/>
        <dbReference type="ChEBI" id="CHEBI:456216"/>
        <dbReference type="EC" id="7.2.2.3"/>
    </reaction>
    <physiologicalReaction direction="left-to-right" evidence="14">
        <dbReference type="Rhea" id="RHEA:14634"/>
    </physiologicalReaction>
</comment>
<evidence type="ECO:0000256" key="16">
    <source>
        <dbReference type="PIRSR" id="PIRSR606539-2"/>
    </source>
</evidence>
<dbReference type="FunFam" id="3.40.50.1000:FF:000130">
    <property type="entry name" value="Phospholipid-transporting ATPase"/>
    <property type="match status" value="1"/>
</dbReference>
<comment type="subcellular location">
    <subcellularLocation>
        <location evidence="1 18">Membrane</location>
        <topology evidence="1 18">Multi-pass membrane protein</topology>
    </subcellularLocation>
</comment>
<evidence type="ECO:0000259" key="19">
    <source>
        <dbReference type="Pfam" id="PF16209"/>
    </source>
</evidence>
<dbReference type="EC" id="7.6.2.1" evidence="18"/>
<dbReference type="Pfam" id="PF13246">
    <property type="entry name" value="Cation_ATPase"/>
    <property type="match status" value="1"/>
</dbReference>
<evidence type="ECO:0000259" key="20">
    <source>
        <dbReference type="Pfam" id="PF16212"/>
    </source>
</evidence>
<feature type="binding site" evidence="16">
    <location>
        <position position="701"/>
    </location>
    <ligand>
        <name>ATP</name>
        <dbReference type="ChEBI" id="CHEBI:30616"/>
    </ligand>
</feature>
<dbReference type="GO" id="GO:0016887">
    <property type="term" value="F:ATP hydrolysis activity"/>
    <property type="evidence" value="ECO:0007669"/>
    <property type="project" value="InterPro"/>
</dbReference>
<dbReference type="STRING" id="1156394.T0S907"/>
<dbReference type="GO" id="GO:0005524">
    <property type="term" value="F:ATP binding"/>
    <property type="evidence" value="ECO:0007669"/>
    <property type="project" value="UniProtKB-UniRule"/>
</dbReference>
<feature type="binding site" evidence="16">
    <location>
        <position position="820"/>
    </location>
    <ligand>
        <name>ATP</name>
        <dbReference type="ChEBI" id="CHEBI:30616"/>
    </ligand>
</feature>
<feature type="binding site" evidence="16">
    <location>
        <position position="580"/>
    </location>
    <ligand>
        <name>ATP</name>
        <dbReference type="ChEBI" id="CHEBI:30616"/>
    </ligand>
</feature>
<dbReference type="InterPro" id="IPR023298">
    <property type="entry name" value="ATPase_P-typ_TM_dom_sf"/>
</dbReference>
<keyword evidence="12" id="KW-0406">Ion transport</keyword>
<dbReference type="SUPFAM" id="SSF56784">
    <property type="entry name" value="HAD-like"/>
    <property type="match status" value="1"/>
</dbReference>
<evidence type="ECO:0000256" key="13">
    <source>
        <dbReference type="ARBA" id="ARBA00034036"/>
    </source>
</evidence>
<dbReference type="GO" id="GO:0008554">
    <property type="term" value="F:P-type sodium transporter activity"/>
    <property type="evidence" value="ECO:0007669"/>
    <property type="project" value="UniProtKB-EC"/>
</dbReference>
<accession>T0S907</accession>
<keyword evidence="5 16" id="KW-0547">Nucleotide-binding</keyword>
<dbReference type="Gene3D" id="3.40.1110.10">
    <property type="entry name" value="Calcium-transporting ATPase, cytoplasmic domain N"/>
    <property type="match status" value="1"/>
</dbReference>
<dbReference type="EMBL" id="JH767139">
    <property type="protein sequence ID" value="EQC39147.1"/>
    <property type="molecule type" value="Genomic_DNA"/>
</dbReference>
<evidence type="ECO:0000256" key="11">
    <source>
        <dbReference type="ARBA" id="ARBA00023136"/>
    </source>
</evidence>
<evidence type="ECO:0000256" key="8">
    <source>
        <dbReference type="ARBA" id="ARBA00022967"/>
    </source>
</evidence>
<feature type="binding site" evidence="17">
    <location>
        <position position="817"/>
    </location>
    <ligand>
        <name>Mg(2+)</name>
        <dbReference type="ChEBI" id="CHEBI:18420"/>
    </ligand>
</feature>
<dbReference type="InParanoid" id="T0S907"/>
<evidence type="ECO:0000256" key="5">
    <source>
        <dbReference type="ARBA" id="ARBA00022741"/>
    </source>
</evidence>
<feature type="binding site" evidence="16">
    <location>
        <position position="797"/>
    </location>
    <ligand>
        <name>ATP</name>
        <dbReference type="ChEBI" id="CHEBI:30616"/>
    </ligand>
</feature>
<dbReference type="InterPro" id="IPR036412">
    <property type="entry name" value="HAD-like_sf"/>
</dbReference>
<dbReference type="PROSITE" id="PS00154">
    <property type="entry name" value="ATPASE_E1_E2"/>
    <property type="match status" value="1"/>
</dbReference>
<dbReference type="InterPro" id="IPR001757">
    <property type="entry name" value="P_typ_ATPase"/>
</dbReference>
<sequence>MKEHVIREASARHPSAGNRMVHINDAAFNAGRGFMPNAIHTTKYTLLTFLPKNLFEQFRRIANVYFLVLSILTCMPFSPKNPTSLIVTFVLVLLFTAAKEAYEDYLRYLSDQEVNARQVSVLTSSYEGSAAQKDTTLFYSKAIRWDHVKVGDMLYLEKDREVPADCLLLTSSDTQCGVCTIDTANLDGETNLKTVYAVQNGLSARELGSLDGRVEFESPNPSLVSFRGSLYVNNTSVLLTLSQLLCRGTVVRHTKWAIALVLYTGHETKAFLNSSKPPYKSSAVMNSMNRCLYFVFFLQAMLCVINATAMLLWNSRNTLPYLHNALNTSSPPPLSDGVEAYFTFMVAYSNLIPISLYVGIEVVKLLQKFLIEADLEMMGSNGVRTKSRTSNLVEELGQVEYIFSDKTGTLTCNEMVFLACAVVGVNKSYRFDAYIPDASLPAVKKALIRSPSGHLPLPFFGSPAWDALYSEPLSPRLLDFWLCLALCHSVVPEVDAENSTDLMSITFQASSPDEGAIVTAARNMGFVFKCRTVSSILLYNNVTMTDETYTILNVLEFSSDRRCMSIIVRTPSGDIRLFSKGADTAILKRLQATEADDLAWTSSQLHDYGEEGLRTLCVACRTLDEAAYTEWHAHHQQVTMTRSADTTDDEHDALVAAVASAIETNLELLGVTAIEDKLQHGVPEAIEILLRAGIRIWVLTGDKEETAINIGRSCNLLQQESQMMVHRLSSKSTSEDDLYEYIWELLELRGKISKKEVLVLDGDTLSLAMLPSMQTAFLELALRCSACICCRVSPKQKAQVVRLVRDNLPVITLAIGDGANDVNMIQTAHLGIGISGHEGTQAVRASDYSIAQFRFLSRLLLVHGAWGYQRISKFILYYFYKNMLVVFTEYWFAWVSGLSGQIFFADMLSLGYNALFTSYPCVAGYGFDQHVSADMALKYPKLYQSGQLRESFNEKLFLSHMLLAILHSALCYFVPVAILGDGASPSSHGRMAGHWMTSVASFSCAILVVTIRMLVKVQTVNRIVVGVSVGSIVLYFLAVVVLNTPKLSALLQPQITDVFFSLLSLPRFYLALLLVAVISFGFDIGWRYLQKQYCPTPVDVLCEIASSHPAYDQPTRIQPFTPT</sequence>
<dbReference type="NCBIfam" id="TIGR01494">
    <property type="entry name" value="ATPase_P-type"/>
    <property type="match status" value="1"/>
</dbReference>
<keyword evidence="10" id="KW-0915">Sodium</keyword>
<dbReference type="Gene3D" id="3.40.50.1000">
    <property type="entry name" value="HAD superfamily/HAD-like"/>
    <property type="match status" value="1"/>
</dbReference>
<feature type="binding site" evidence="16">
    <location>
        <position position="407"/>
    </location>
    <ligand>
        <name>ATP</name>
        <dbReference type="ChEBI" id="CHEBI:30616"/>
    </ligand>
</feature>
<evidence type="ECO:0000256" key="6">
    <source>
        <dbReference type="ARBA" id="ARBA00022840"/>
    </source>
</evidence>
<comment type="cofactor">
    <cofactor evidence="17">
        <name>Mg(2+)</name>
        <dbReference type="ChEBI" id="CHEBI:18420"/>
    </cofactor>
</comment>
<dbReference type="Proteomes" id="UP000030762">
    <property type="component" value="Unassembled WGS sequence"/>
</dbReference>
<feature type="binding site" evidence="16">
    <location>
        <position position="557"/>
    </location>
    <ligand>
        <name>ATP</name>
        <dbReference type="ChEBI" id="CHEBI:30616"/>
    </ligand>
</feature>
<reference evidence="21 22" key="1">
    <citation type="submission" date="2012-04" db="EMBL/GenBank/DDBJ databases">
        <title>The Genome Sequence of Saprolegnia declina VS20.</title>
        <authorList>
            <consortium name="The Broad Institute Genome Sequencing Platform"/>
            <person name="Russ C."/>
            <person name="Nusbaum C."/>
            <person name="Tyler B."/>
            <person name="van West P."/>
            <person name="Dieguez-Uribeondo J."/>
            <person name="de Bruijn I."/>
            <person name="Tripathy S."/>
            <person name="Jiang R."/>
            <person name="Young S.K."/>
            <person name="Zeng Q."/>
            <person name="Gargeya S."/>
            <person name="Fitzgerald M."/>
            <person name="Haas B."/>
            <person name="Abouelleil A."/>
            <person name="Alvarado L."/>
            <person name="Arachchi H.M."/>
            <person name="Berlin A."/>
            <person name="Chapman S.B."/>
            <person name="Goldberg J."/>
            <person name="Griggs A."/>
            <person name="Gujja S."/>
            <person name="Hansen M."/>
            <person name="Howarth C."/>
            <person name="Imamovic A."/>
            <person name="Larimer J."/>
            <person name="McCowen C."/>
            <person name="Montmayeur A."/>
            <person name="Murphy C."/>
            <person name="Neiman D."/>
            <person name="Pearson M."/>
            <person name="Priest M."/>
            <person name="Roberts A."/>
            <person name="Saif S."/>
            <person name="Shea T."/>
            <person name="Sisk P."/>
            <person name="Sykes S."/>
            <person name="Wortman J."/>
            <person name="Nusbaum C."/>
            <person name="Birren B."/>
        </authorList>
    </citation>
    <scope>NUCLEOTIDE SEQUENCE [LARGE SCALE GENOMIC DNA]</scope>
    <source>
        <strain evidence="21 22">VS20</strain>
    </source>
</reference>
<dbReference type="AlphaFoldDB" id="T0S907"/>
<feature type="binding site" evidence="16">
    <location>
        <position position="514"/>
    </location>
    <ligand>
        <name>ATP</name>
        <dbReference type="ChEBI" id="CHEBI:30616"/>
    </ligand>
</feature>
<comment type="similarity">
    <text evidence="2 18">Belongs to the cation transport ATPase (P-type) (TC 3.A.3) family. Type IV subfamily.</text>
</comment>
<dbReference type="GeneID" id="19944080"/>
<evidence type="ECO:0000256" key="2">
    <source>
        <dbReference type="ARBA" id="ARBA00008109"/>
    </source>
</evidence>
<feature type="transmembrane region" description="Helical" evidence="18">
    <location>
        <begin position="1023"/>
        <end position="1042"/>
    </location>
</feature>
<evidence type="ECO:0000256" key="18">
    <source>
        <dbReference type="RuleBase" id="RU362033"/>
    </source>
</evidence>
<feature type="transmembrane region" description="Helical" evidence="18">
    <location>
        <begin position="84"/>
        <end position="102"/>
    </location>
</feature>
<dbReference type="GO" id="GO:0045332">
    <property type="term" value="P:phospholipid translocation"/>
    <property type="evidence" value="ECO:0007669"/>
    <property type="project" value="TreeGrafter"/>
</dbReference>
<feature type="transmembrane region" description="Helical" evidence="18">
    <location>
        <begin position="992"/>
        <end position="1011"/>
    </location>
</feature>
<dbReference type="eggNOG" id="KOG0206">
    <property type="taxonomic scope" value="Eukaryota"/>
</dbReference>
<feature type="active site" description="4-aspartylphosphate intermediate" evidence="15">
    <location>
        <position position="405"/>
    </location>
</feature>
<gene>
    <name evidence="21" type="ORF">SDRG_03353</name>
</gene>
<dbReference type="InterPro" id="IPR023299">
    <property type="entry name" value="ATPase_P-typ_cyto_dom_N"/>
</dbReference>
<feature type="binding site" evidence="17">
    <location>
        <position position="407"/>
    </location>
    <ligand>
        <name>Mg(2+)</name>
        <dbReference type="ChEBI" id="CHEBI:18420"/>
    </ligand>
</feature>
<proteinExistence type="inferred from homology"/>
<dbReference type="FunFam" id="3.40.50.1000:FF:000001">
    <property type="entry name" value="Phospholipid-transporting ATPase IC"/>
    <property type="match status" value="1"/>
</dbReference>
<evidence type="ECO:0000256" key="14">
    <source>
        <dbReference type="ARBA" id="ARBA00049499"/>
    </source>
</evidence>
<dbReference type="GO" id="GO:0140326">
    <property type="term" value="F:ATPase-coupled intramembrane lipid transporter activity"/>
    <property type="evidence" value="ECO:0007669"/>
    <property type="project" value="UniProtKB-EC"/>
</dbReference>
<dbReference type="Gene3D" id="2.70.150.10">
    <property type="entry name" value="Calcium-transporting ATPase, cytoplasmic transduction domain A"/>
    <property type="match status" value="1"/>
</dbReference>
<dbReference type="InterPro" id="IPR032630">
    <property type="entry name" value="P_typ_ATPase_c"/>
</dbReference>
<evidence type="ECO:0000256" key="12">
    <source>
        <dbReference type="ARBA" id="ARBA00023201"/>
    </source>
</evidence>
<feature type="binding site" evidence="17">
    <location>
        <position position="405"/>
    </location>
    <ligand>
        <name>Mg(2+)</name>
        <dbReference type="ChEBI" id="CHEBI:18420"/>
    </ligand>
</feature>
<feature type="binding site" evidence="17">
    <location>
        <position position="821"/>
    </location>
    <ligand>
        <name>Mg(2+)</name>
        <dbReference type="ChEBI" id="CHEBI:18420"/>
    </ligand>
</feature>
<protein>
    <recommendedName>
        <fullName evidence="18">Phospholipid-transporting ATPase</fullName>
        <ecNumber evidence="18">7.6.2.1</ecNumber>
    </recommendedName>
</protein>
<feature type="domain" description="P-type ATPase C-terminal" evidence="20">
    <location>
        <begin position="843"/>
        <end position="1096"/>
    </location>
</feature>
<feature type="binding site" evidence="16">
    <location>
        <position position="614"/>
    </location>
    <ligand>
        <name>ATP</name>
        <dbReference type="ChEBI" id="CHEBI:30616"/>
    </ligand>
</feature>
<dbReference type="GO" id="GO:0000287">
    <property type="term" value="F:magnesium ion binding"/>
    <property type="evidence" value="ECO:0007669"/>
    <property type="project" value="UniProtKB-UniRule"/>
</dbReference>
<feature type="transmembrane region" description="Helical" evidence="18">
    <location>
        <begin position="340"/>
        <end position="360"/>
    </location>
</feature>
<keyword evidence="3 18" id="KW-0812">Transmembrane</keyword>
<dbReference type="OMA" id="HGRWNLY"/>
<keyword evidence="7 17" id="KW-0460">Magnesium</keyword>
<dbReference type="SUPFAM" id="SSF81660">
    <property type="entry name" value="Metal cation-transporting ATPase, ATP-binding domain N"/>
    <property type="match status" value="1"/>
</dbReference>
<feature type="domain" description="P-type ATPase N-terminal" evidence="19">
    <location>
        <begin position="21"/>
        <end position="85"/>
    </location>
</feature>
<feature type="transmembrane region" description="Helical" evidence="18">
    <location>
        <begin position="291"/>
        <end position="313"/>
    </location>
</feature>
<dbReference type="GO" id="GO:0005886">
    <property type="term" value="C:plasma membrane"/>
    <property type="evidence" value="ECO:0007669"/>
    <property type="project" value="TreeGrafter"/>
</dbReference>
<dbReference type="InterPro" id="IPR023214">
    <property type="entry name" value="HAD_sf"/>
</dbReference>
<dbReference type="SFLD" id="SFLDS00003">
    <property type="entry name" value="Haloacid_Dehalogenase"/>
    <property type="match status" value="1"/>
</dbReference>
<dbReference type="InterPro" id="IPR032631">
    <property type="entry name" value="P-type_ATPase_N"/>
</dbReference>
<keyword evidence="8 18" id="KW-1278">Translocase</keyword>
<keyword evidence="11 18" id="KW-0472">Membrane</keyword>
<dbReference type="Pfam" id="PF16212">
    <property type="entry name" value="PhoLip_ATPase_C"/>
    <property type="match status" value="1"/>
</dbReference>
<dbReference type="SUPFAM" id="SSF81653">
    <property type="entry name" value="Calcium ATPase, transduction domain A"/>
    <property type="match status" value="1"/>
</dbReference>
<feature type="binding site" evidence="16">
    <location>
        <position position="702"/>
    </location>
    <ligand>
        <name>ATP</name>
        <dbReference type="ChEBI" id="CHEBI:30616"/>
    </ligand>
</feature>
<evidence type="ECO:0000256" key="17">
    <source>
        <dbReference type="PIRSR" id="PIRSR606539-3"/>
    </source>
</evidence>
<dbReference type="InterPro" id="IPR018303">
    <property type="entry name" value="ATPase_P-typ_P_site"/>
</dbReference>
<keyword evidence="12" id="KW-0813">Transport</keyword>
<name>T0S907_SAPDV</name>
<dbReference type="PRINTS" id="PR00119">
    <property type="entry name" value="CATATPASE"/>
</dbReference>
<dbReference type="InterPro" id="IPR008250">
    <property type="entry name" value="ATPase_P-typ_transduc_dom_A_sf"/>
</dbReference>
<keyword evidence="9 18" id="KW-1133">Transmembrane helix</keyword>
<feature type="binding site" evidence="16">
    <location>
        <position position="406"/>
    </location>
    <ligand>
        <name>ATP</name>
        <dbReference type="ChEBI" id="CHEBI:30616"/>
    </ligand>
</feature>
<keyword evidence="4 17" id="KW-0479">Metal-binding</keyword>
<keyword evidence="6 16" id="KW-0067">ATP-binding</keyword>
<dbReference type="SFLD" id="SFLDF00027">
    <property type="entry name" value="p-type_atpase"/>
    <property type="match status" value="1"/>
</dbReference>
<feature type="binding site" evidence="16">
    <location>
        <position position="821"/>
    </location>
    <ligand>
        <name>ATP</name>
        <dbReference type="ChEBI" id="CHEBI:30616"/>
    </ligand>
</feature>
<dbReference type="VEuPathDB" id="FungiDB:SDRG_03353"/>
<evidence type="ECO:0000256" key="3">
    <source>
        <dbReference type="ARBA" id="ARBA00022692"/>
    </source>
</evidence>
<dbReference type="RefSeq" id="XP_008607208.1">
    <property type="nucleotide sequence ID" value="XM_008608986.1"/>
</dbReference>
<dbReference type="SUPFAM" id="SSF81665">
    <property type="entry name" value="Calcium ATPase, transmembrane domain M"/>
    <property type="match status" value="1"/>
</dbReference>
<dbReference type="Pfam" id="PF16209">
    <property type="entry name" value="PhoLip_ATPase_N"/>
    <property type="match status" value="1"/>
</dbReference>
<dbReference type="InterPro" id="IPR044492">
    <property type="entry name" value="P_typ_ATPase_HD_dom"/>
</dbReference>
<evidence type="ECO:0000256" key="7">
    <source>
        <dbReference type="ARBA" id="ARBA00022842"/>
    </source>
</evidence>
<dbReference type="InterPro" id="IPR006539">
    <property type="entry name" value="P-type_ATPase_IV"/>
</dbReference>
<keyword evidence="12" id="KW-0739">Sodium transport</keyword>
<feature type="binding site" evidence="16">
    <location>
        <position position="700"/>
    </location>
    <ligand>
        <name>ATP</name>
        <dbReference type="ChEBI" id="CHEBI:30616"/>
    </ligand>
</feature>
<evidence type="ECO:0000313" key="21">
    <source>
        <dbReference type="EMBL" id="EQC39147.1"/>
    </source>
</evidence>
<evidence type="ECO:0000256" key="10">
    <source>
        <dbReference type="ARBA" id="ARBA00023053"/>
    </source>
</evidence>
<dbReference type="NCBIfam" id="TIGR01652">
    <property type="entry name" value="ATPase-Plipid"/>
    <property type="match status" value="1"/>
</dbReference>
<feature type="transmembrane region" description="Helical" evidence="18">
    <location>
        <begin position="1068"/>
        <end position="1086"/>
    </location>
</feature>